<dbReference type="NCBIfam" id="NF001862">
    <property type="entry name" value="PRK00601.1"/>
    <property type="match status" value="1"/>
</dbReference>
<comment type="caution">
    <text evidence="7">Lacks conserved residue(s) required for the propagation of feature annotation.</text>
</comment>
<evidence type="ECO:0000256" key="6">
    <source>
        <dbReference type="ARBA" id="ARBA00047686"/>
    </source>
</evidence>
<keyword evidence="2 7" id="KW-0479">Metal-binding</keyword>
<dbReference type="GO" id="GO:0046081">
    <property type="term" value="P:dUTP catabolic process"/>
    <property type="evidence" value="ECO:0007669"/>
    <property type="project" value="InterPro"/>
</dbReference>
<dbReference type="NCBIfam" id="TIGR00576">
    <property type="entry name" value="dut"/>
    <property type="match status" value="1"/>
</dbReference>
<dbReference type="SUPFAM" id="SSF51283">
    <property type="entry name" value="dUTPase-like"/>
    <property type="match status" value="1"/>
</dbReference>
<dbReference type="GO" id="GO:0006226">
    <property type="term" value="P:dUMP biosynthetic process"/>
    <property type="evidence" value="ECO:0007669"/>
    <property type="project" value="UniProtKB-UniRule"/>
</dbReference>
<keyword evidence="4 7" id="KW-0460">Magnesium</keyword>
<comment type="caution">
    <text evidence="9">The sequence shown here is derived from an EMBL/GenBank/DDBJ whole genome shotgun (WGS) entry which is preliminary data.</text>
</comment>
<dbReference type="EC" id="3.6.1.23" evidence="7"/>
<dbReference type="InterPro" id="IPR033704">
    <property type="entry name" value="dUTPase_trimeric"/>
</dbReference>
<feature type="domain" description="dUTPase-like" evidence="8">
    <location>
        <begin position="17"/>
        <end position="148"/>
    </location>
</feature>
<dbReference type="InterPro" id="IPR036157">
    <property type="entry name" value="dUTPase-like_sf"/>
</dbReference>
<keyword evidence="5 7" id="KW-0546">Nucleotide metabolism</keyword>
<protein>
    <recommendedName>
        <fullName evidence="7">Deoxyuridine 5'-triphosphate nucleotidohydrolase</fullName>
        <shortName evidence="7">dUTPase</shortName>
        <ecNumber evidence="7">3.6.1.23</ecNumber>
    </recommendedName>
    <alternativeName>
        <fullName evidence="7">dUTP pyrophosphatase</fullName>
    </alternativeName>
</protein>
<comment type="similarity">
    <text evidence="1 7">Belongs to the dUTPase family.</text>
</comment>
<comment type="function">
    <text evidence="7">This enzyme is involved in nucleotide metabolism: it produces dUMP, the immediate precursor of thymidine nucleotides and it decreases the intracellular concentration of dUTP so that uracil cannot be incorporated into DNA.</text>
</comment>
<dbReference type="InterPro" id="IPR008181">
    <property type="entry name" value="dUTPase"/>
</dbReference>
<dbReference type="CDD" id="cd07557">
    <property type="entry name" value="trimeric_dUTPase"/>
    <property type="match status" value="1"/>
</dbReference>
<dbReference type="FunFam" id="2.70.40.10:FF:000002">
    <property type="entry name" value="dUTP diphosphatase"/>
    <property type="match status" value="1"/>
</dbReference>
<comment type="pathway">
    <text evidence="7">Pyrimidine metabolism; dUMP biosynthesis; dUMP from dCTP (dUTP route): step 2/2.</text>
</comment>
<evidence type="ECO:0000256" key="7">
    <source>
        <dbReference type="HAMAP-Rule" id="MF_00116"/>
    </source>
</evidence>
<dbReference type="Pfam" id="PF00692">
    <property type="entry name" value="dUTPase"/>
    <property type="match status" value="1"/>
</dbReference>
<feature type="binding site" evidence="7">
    <location>
        <begin position="86"/>
        <end position="88"/>
    </location>
    <ligand>
        <name>substrate</name>
    </ligand>
</feature>
<dbReference type="PANTHER" id="PTHR11241">
    <property type="entry name" value="DEOXYURIDINE 5'-TRIPHOSPHATE NUCLEOTIDOHYDROLASE"/>
    <property type="match status" value="1"/>
</dbReference>
<dbReference type="UniPathway" id="UPA00610">
    <property type="reaction ID" value="UER00666"/>
</dbReference>
<proteinExistence type="inferred from homology"/>
<dbReference type="EMBL" id="AYTS01000165">
    <property type="protein sequence ID" value="OOP55231.1"/>
    <property type="molecule type" value="Genomic_DNA"/>
</dbReference>
<dbReference type="AlphaFoldDB" id="A0A1V4AQ50"/>
<sequence length="149" mass="16374">MNTLKIKVMRKPGCEDLPLPCYMSEAASGMDLYAAVEKSVLMERSEIKLIPTGIHIELPRGYEAQVRPRSGLALKHGLTLVNTPGTIDSDYRGEIGIILCNLGKDTFTVERGMRIAQLVIQPVTRAELIEVERLEESSRGIGGFGHTGH</sequence>
<evidence type="ECO:0000256" key="3">
    <source>
        <dbReference type="ARBA" id="ARBA00022801"/>
    </source>
</evidence>
<dbReference type="PANTHER" id="PTHR11241:SF0">
    <property type="entry name" value="DEOXYURIDINE 5'-TRIPHOSPHATE NUCLEOTIDOHYDROLASE"/>
    <property type="match status" value="1"/>
</dbReference>
<keyword evidence="3 7" id="KW-0378">Hydrolase</keyword>
<evidence type="ECO:0000313" key="10">
    <source>
        <dbReference type="Proteomes" id="UP000189681"/>
    </source>
</evidence>
<dbReference type="GO" id="GO:0000287">
    <property type="term" value="F:magnesium ion binding"/>
    <property type="evidence" value="ECO:0007669"/>
    <property type="project" value="UniProtKB-UniRule"/>
</dbReference>
<feature type="binding site" evidence="7">
    <location>
        <position position="82"/>
    </location>
    <ligand>
        <name>substrate</name>
    </ligand>
</feature>
<dbReference type="GO" id="GO:0004170">
    <property type="term" value="F:dUTP diphosphatase activity"/>
    <property type="evidence" value="ECO:0007669"/>
    <property type="project" value="UniProtKB-UniRule"/>
</dbReference>
<gene>
    <name evidence="7" type="primary">dut</name>
    <name evidence="9" type="ORF">AYP45_16025</name>
</gene>
<evidence type="ECO:0000256" key="2">
    <source>
        <dbReference type="ARBA" id="ARBA00022723"/>
    </source>
</evidence>
<feature type="binding site" evidence="7">
    <location>
        <begin position="69"/>
        <end position="71"/>
    </location>
    <ligand>
        <name>substrate</name>
    </ligand>
</feature>
<evidence type="ECO:0000313" key="9">
    <source>
        <dbReference type="EMBL" id="OOP55231.1"/>
    </source>
</evidence>
<dbReference type="Proteomes" id="UP000189681">
    <property type="component" value="Unassembled WGS sequence"/>
</dbReference>
<dbReference type="STRING" id="1004156.AYP45_16025"/>
<dbReference type="InterPro" id="IPR029054">
    <property type="entry name" value="dUTPase-like"/>
</dbReference>
<evidence type="ECO:0000259" key="8">
    <source>
        <dbReference type="Pfam" id="PF00692"/>
    </source>
</evidence>
<name>A0A1V4AQ50_9BACT</name>
<comment type="cofactor">
    <cofactor evidence="7">
        <name>Mg(2+)</name>
        <dbReference type="ChEBI" id="CHEBI:18420"/>
    </cofactor>
</comment>
<dbReference type="HAMAP" id="MF_00116">
    <property type="entry name" value="dUTPase_bact"/>
    <property type="match status" value="1"/>
</dbReference>
<evidence type="ECO:0000256" key="1">
    <source>
        <dbReference type="ARBA" id="ARBA00006581"/>
    </source>
</evidence>
<comment type="catalytic activity">
    <reaction evidence="6 7">
        <text>dUTP + H2O = dUMP + diphosphate + H(+)</text>
        <dbReference type="Rhea" id="RHEA:10248"/>
        <dbReference type="ChEBI" id="CHEBI:15377"/>
        <dbReference type="ChEBI" id="CHEBI:15378"/>
        <dbReference type="ChEBI" id="CHEBI:33019"/>
        <dbReference type="ChEBI" id="CHEBI:61555"/>
        <dbReference type="ChEBI" id="CHEBI:246422"/>
        <dbReference type="EC" id="3.6.1.23"/>
    </reaction>
</comment>
<dbReference type="Gene3D" id="2.70.40.10">
    <property type="match status" value="1"/>
</dbReference>
<evidence type="ECO:0000256" key="5">
    <source>
        <dbReference type="ARBA" id="ARBA00023080"/>
    </source>
</evidence>
<accession>A0A1V4AQ50</accession>
<organism evidence="9 10">
    <name type="scientific">Candidatus Brocadia carolinensis</name>
    <dbReference type="NCBI Taxonomy" id="1004156"/>
    <lineage>
        <taxon>Bacteria</taxon>
        <taxon>Pseudomonadati</taxon>
        <taxon>Planctomycetota</taxon>
        <taxon>Candidatus Brocadiia</taxon>
        <taxon>Candidatus Brocadiales</taxon>
        <taxon>Candidatus Brocadiaceae</taxon>
        <taxon>Candidatus Brocadia</taxon>
    </lineage>
</organism>
<evidence type="ECO:0000256" key="4">
    <source>
        <dbReference type="ARBA" id="ARBA00022842"/>
    </source>
</evidence>
<reference evidence="9 10" key="1">
    <citation type="journal article" date="2017" name="Water Res.">
        <title>Discovery and metagenomic analysis of an anammox bacterial enrichment related to Candidatus "Brocadia caroliniensis" in a full-scale glycerol-fed nitritation-denitritation separate centrate treatment process.</title>
        <authorList>
            <person name="Park H."/>
            <person name="Brotto A.C."/>
            <person name="van Loosdrecht M.C."/>
            <person name="Chandran K."/>
        </authorList>
    </citation>
    <scope>NUCLEOTIDE SEQUENCE [LARGE SCALE GENOMIC DNA]</scope>
    <source>
        <strain evidence="9">26THWARD</strain>
    </source>
</reference>